<comment type="similarity">
    <text evidence="2">Belongs to the RecX family.</text>
</comment>
<evidence type="ECO:0000313" key="6">
    <source>
        <dbReference type="EMBL" id="SPX41438.1"/>
    </source>
</evidence>
<organism evidence="6 7">
    <name type="scientific">Haemophilus influenzae</name>
    <dbReference type="NCBI Taxonomy" id="727"/>
    <lineage>
        <taxon>Bacteria</taxon>
        <taxon>Pseudomonadati</taxon>
        <taxon>Pseudomonadota</taxon>
        <taxon>Gammaproteobacteria</taxon>
        <taxon>Pasteurellales</taxon>
        <taxon>Pasteurellaceae</taxon>
        <taxon>Haemophilus</taxon>
    </lineage>
</organism>
<proteinExistence type="inferred from homology"/>
<evidence type="ECO:0000256" key="4">
    <source>
        <dbReference type="ARBA" id="ARBA00022490"/>
    </source>
</evidence>
<dbReference type="GO" id="GO:0005737">
    <property type="term" value="C:cytoplasm"/>
    <property type="evidence" value="ECO:0007669"/>
    <property type="project" value="UniProtKB-SubCell"/>
</dbReference>
<dbReference type="AlphaFoldDB" id="A0A2X1PK53"/>
<evidence type="ECO:0000313" key="7">
    <source>
        <dbReference type="Proteomes" id="UP000249936"/>
    </source>
</evidence>
<dbReference type="Gene3D" id="1.10.10.10">
    <property type="entry name" value="Winged helix-like DNA-binding domain superfamily/Winged helix DNA-binding domain"/>
    <property type="match status" value="1"/>
</dbReference>
<dbReference type="InterPro" id="IPR003783">
    <property type="entry name" value="Regulatory_RecX"/>
</dbReference>
<accession>A0A2X1PK53</accession>
<dbReference type="EMBL" id="UASK01000005">
    <property type="protein sequence ID" value="SPX41438.1"/>
    <property type="molecule type" value="Genomic_DNA"/>
</dbReference>
<protein>
    <recommendedName>
        <fullName evidence="3">Regulatory protein RecX</fullName>
    </recommendedName>
</protein>
<reference evidence="6 7" key="1">
    <citation type="submission" date="2018-06" db="EMBL/GenBank/DDBJ databases">
        <authorList>
            <consortium name="Pathogen Informatics"/>
            <person name="Doyle S."/>
        </authorList>
    </citation>
    <scope>NUCLEOTIDE SEQUENCE [LARGE SCALE GENOMIC DNA]</scope>
    <source>
        <strain evidence="6 7">NCTC11872</strain>
    </source>
</reference>
<feature type="domain" description="RecX second three-helical" evidence="5">
    <location>
        <begin position="14"/>
        <end position="55"/>
    </location>
</feature>
<dbReference type="Pfam" id="PF02631">
    <property type="entry name" value="RecX_HTH2"/>
    <property type="match status" value="1"/>
</dbReference>
<dbReference type="Proteomes" id="UP000249936">
    <property type="component" value="Unassembled WGS sequence"/>
</dbReference>
<gene>
    <name evidence="6" type="primary">recX</name>
    <name evidence="6" type="ORF">NCTC11872_01047</name>
</gene>
<dbReference type="InterPro" id="IPR036388">
    <property type="entry name" value="WH-like_DNA-bd_sf"/>
</dbReference>
<comment type="subcellular location">
    <subcellularLocation>
        <location evidence="1">Cytoplasm</location>
    </subcellularLocation>
</comment>
<sequence>MKLYLDAKQKNWQSDRRFSENYLNSRAQKGYGVGRIRQELRQLKGVSSDIIDEVLMESEIDWYEMAENLLRKKFPNYNEQQTPKMKQKNLAIYAITRIS</sequence>
<keyword evidence="4" id="KW-0963">Cytoplasm</keyword>
<evidence type="ECO:0000256" key="3">
    <source>
        <dbReference type="ARBA" id="ARBA00018111"/>
    </source>
</evidence>
<dbReference type="PANTHER" id="PTHR33602">
    <property type="entry name" value="REGULATORY PROTEIN RECX FAMILY PROTEIN"/>
    <property type="match status" value="1"/>
</dbReference>
<dbReference type="InterPro" id="IPR053924">
    <property type="entry name" value="RecX_HTH_2nd"/>
</dbReference>
<evidence type="ECO:0000256" key="2">
    <source>
        <dbReference type="ARBA" id="ARBA00009695"/>
    </source>
</evidence>
<dbReference type="PANTHER" id="PTHR33602:SF1">
    <property type="entry name" value="REGULATORY PROTEIN RECX FAMILY PROTEIN"/>
    <property type="match status" value="1"/>
</dbReference>
<evidence type="ECO:0000256" key="1">
    <source>
        <dbReference type="ARBA" id="ARBA00004496"/>
    </source>
</evidence>
<evidence type="ECO:0000259" key="5">
    <source>
        <dbReference type="Pfam" id="PF02631"/>
    </source>
</evidence>
<name>A0A2X1PK53_HAEIF</name>
<dbReference type="GO" id="GO:0006282">
    <property type="term" value="P:regulation of DNA repair"/>
    <property type="evidence" value="ECO:0007669"/>
    <property type="project" value="InterPro"/>
</dbReference>